<dbReference type="AlphaFoldDB" id="A0A0F9VHV3"/>
<sequence length="72" mass="8372">MFRAGNRVKVKDRVISKMSPNLVKMFSSDGVITHKEKTYSHVNFSNGAGFWFNNQALELIKNQQLLFDFMMQ</sequence>
<comment type="caution">
    <text evidence="1">The sequence shown here is derived from an EMBL/GenBank/DDBJ whole genome shotgun (WGS) entry which is preliminary data.</text>
</comment>
<organism evidence="1">
    <name type="scientific">marine sediment metagenome</name>
    <dbReference type="NCBI Taxonomy" id="412755"/>
    <lineage>
        <taxon>unclassified sequences</taxon>
        <taxon>metagenomes</taxon>
        <taxon>ecological metagenomes</taxon>
    </lineage>
</organism>
<evidence type="ECO:0000313" key="1">
    <source>
        <dbReference type="EMBL" id="KKN73096.1"/>
    </source>
</evidence>
<gene>
    <name evidence="1" type="ORF">LCGC14_0404050</name>
</gene>
<proteinExistence type="predicted"/>
<name>A0A0F9VHV3_9ZZZZ</name>
<reference evidence="1" key="1">
    <citation type="journal article" date="2015" name="Nature">
        <title>Complex archaea that bridge the gap between prokaryotes and eukaryotes.</title>
        <authorList>
            <person name="Spang A."/>
            <person name="Saw J.H."/>
            <person name="Jorgensen S.L."/>
            <person name="Zaremba-Niedzwiedzka K."/>
            <person name="Martijn J."/>
            <person name="Lind A.E."/>
            <person name="van Eijk R."/>
            <person name="Schleper C."/>
            <person name="Guy L."/>
            <person name="Ettema T.J."/>
        </authorList>
    </citation>
    <scope>NUCLEOTIDE SEQUENCE</scope>
</reference>
<protein>
    <submittedName>
        <fullName evidence="1">Uncharacterized protein</fullName>
    </submittedName>
</protein>
<accession>A0A0F9VHV3</accession>
<dbReference type="EMBL" id="LAZR01000350">
    <property type="protein sequence ID" value="KKN73096.1"/>
    <property type="molecule type" value="Genomic_DNA"/>
</dbReference>